<dbReference type="Pfam" id="PF01028">
    <property type="entry name" value="Topoisom_I"/>
    <property type="match status" value="1"/>
</dbReference>
<dbReference type="InterPro" id="IPR014711">
    <property type="entry name" value="TopoI_cat_a-hlx-sub_euk"/>
</dbReference>
<evidence type="ECO:0000256" key="3">
    <source>
        <dbReference type="ARBA" id="ARBA00012891"/>
    </source>
</evidence>
<dbReference type="AlphaFoldDB" id="A0A1H4JF17"/>
<keyword evidence="10" id="KW-1185">Reference proteome</keyword>
<keyword evidence="4" id="KW-0799">Topoisomerase</keyword>
<dbReference type="InterPro" id="IPR049331">
    <property type="entry name" value="Top1B_N_bact"/>
</dbReference>
<dbReference type="Proteomes" id="UP000199183">
    <property type="component" value="Unassembled WGS sequence"/>
</dbReference>
<comment type="catalytic activity">
    <reaction evidence="1">
        <text>ATP-independent breakage of single-stranded DNA, followed by passage and rejoining.</text>
        <dbReference type="EC" id="5.6.2.1"/>
    </reaction>
</comment>
<dbReference type="OrthoDB" id="9778962at2"/>
<evidence type="ECO:0000259" key="8">
    <source>
        <dbReference type="Pfam" id="PF21338"/>
    </source>
</evidence>
<dbReference type="Gene3D" id="1.10.132.120">
    <property type="match status" value="1"/>
</dbReference>
<dbReference type="STRING" id="640635.SAMN04489806_0659"/>
<sequence>MSVRLRTADTSAPGWTLEIVDSERRIVDARGKPVTGAEAIARVEALVIPPAWTNLWIAPQANAHIQAVGTDAAGRRQYIYHERWQQRRLRLKYERALELAASLPRARGLVTRDLRTGYGTRERALAVAFRLLDSAFLRVGSERYAARHGSRGLTTLLNQHATVSGDTVILDFAGKSGMEWGSQTTDAELASAVRSLKRRGRDERLLSWRDGTAWHALSASDVNAYVRERTNGDFTAKDFRTLHGTITAAAELASLGPQESAAERKRMVTEAVQRTADILGNTPAVARASYIDPRVIDRYRDGLVIETGHIAPERALRELILQHDEGDDDE</sequence>
<dbReference type="PRINTS" id="PR00416">
    <property type="entry name" value="EUTPISMRASEI"/>
</dbReference>
<name>A0A1H4JF17_9MICO</name>
<evidence type="ECO:0000259" key="7">
    <source>
        <dbReference type="Pfam" id="PF01028"/>
    </source>
</evidence>
<comment type="similarity">
    <text evidence="2">Belongs to the type IB topoisomerase family.</text>
</comment>
<feature type="domain" description="DNA topoisomerase IB N-terminal" evidence="8">
    <location>
        <begin position="27"/>
        <end position="71"/>
    </location>
</feature>
<dbReference type="InterPro" id="IPR013500">
    <property type="entry name" value="TopoI_cat_euk"/>
</dbReference>
<dbReference type="SUPFAM" id="SSF56349">
    <property type="entry name" value="DNA breaking-rejoining enzymes"/>
    <property type="match status" value="1"/>
</dbReference>
<evidence type="ECO:0000256" key="6">
    <source>
        <dbReference type="ARBA" id="ARBA00023235"/>
    </source>
</evidence>
<dbReference type="RefSeq" id="WP_091186700.1">
    <property type="nucleotide sequence ID" value="NZ_FNRY01000001.1"/>
</dbReference>
<keyword evidence="6 9" id="KW-0413">Isomerase</keyword>
<evidence type="ECO:0000313" key="9">
    <source>
        <dbReference type="EMBL" id="SEB44675.1"/>
    </source>
</evidence>
<dbReference type="Gene3D" id="3.90.15.10">
    <property type="entry name" value="Topoisomerase I, Chain A, domain 3"/>
    <property type="match status" value="1"/>
</dbReference>
<evidence type="ECO:0000256" key="5">
    <source>
        <dbReference type="ARBA" id="ARBA00023125"/>
    </source>
</evidence>
<feature type="domain" description="DNA topoisomerase I catalytic core eukaryotic-type" evidence="7">
    <location>
        <begin position="85"/>
        <end position="288"/>
    </location>
</feature>
<accession>A0A1H4JF17</accession>
<dbReference type="EMBL" id="FNRY01000001">
    <property type="protein sequence ID" value="SEB44675.1"/>
    <property type="molecule type" value="Genomic_DNA"/>
</dbReference>
<organism evidence="9 10">
    <name type="scientific">Paramicrobacterium humi</name>
    <dbReference type="NCBI Taxonomy" id="640635"/>
    <lineage>
        <taxon>Bacteria</taxon>
        <taxon>Bacillati</taxon>
        <taxon>Actinomycetota</taxon>
        <taxon>Actinomycetes</taxon>
        <taxon>Micrococcales</taxon>
        <taxon>Microbacteriaceae</taxon>
        <taxon>Paramicrobacterium</taxon>
    </lineage>
</organism>
<evidence type="ECO:0000256" key="2">
    <source>
        <dbReference type="ARBA" id="ARBA00006645"/>
    </source>
</evidence>
<proteinExistence type="inferred from homology"/>
<dbReference type="InterPro" id="IPR011010">
    <property type="entry name" value="DNA_brk_join_enz"/>
</dbReference>
<dbReference type="EC" id="5.6.2.1" evidence="3"/>
<dbReference type="InterPro" id="IPR035447">
    <property type="entry name" value="DNA_topo_I_N_sf"/>
</dbReference>
<evidence type="ECO:0000256" key="1">
    <source>
        <dbReference type="ARBA" id="ARBA00000213"/>
    </source>
</evidence>
<evidence type="ECO:0000313" key="10">
    <source>
        <dbReference type="Proteomes" id="UP000199183"/>
    </source>
</evidence>
<gene>
    <name evidence="9" type="ORF">SAMN04489806_0659</name>
</gene>
<dbReference type="SUPFAM" id="SSF55869">
    <property type="entry name" value="DNA topoisomerase I domain"/>
    <property type="match status" value="1"/>
</dbReference>
<dbReference type="GO" id="GO:0003677">
    <property type="term" value="F:DNA binding"/>
    <property type="evidence" value="ECO:0007669"/>
    <property type="project" value="UniProtKB-KW"/>
</dbReference>
<dbReference type="Pfam" id="PF21338">
    <property type="entry name" value="Top1B_N_bact"/>
    <property type="match status" value="1"/>
</dbReference>
<dbReference type="InterPro" id="IPR001631">
    <property type="entry name" value="TopoI"/>
</dbReference>
<dbReference type="GO" id="GO:0006265">
    <property type="term" value="P:DNA topological change"/>
    <property type="evidence" value="ECO:0007669"/>
    <property type="project" value="InterPro"/>
</dbReference>
<dbReference type="PROSITE" id="PS52038">
    <property type="entry name" value="TOPO_IB_2"/>
    <property type="match status" value="1"/>
</dbReference>
<evidence type="ECO:0000256" key="4">
    <source>
        <dbReference type="ARBA" id="ARBA00023029"/>
    </source>
</evidence>
<protein>
    <recommendedName>
        <fullName evidence="3">DNA topoisomerase</fullName>
        <ecNumber evidence="3">5.6.2.1</ecNumber>
    </recommendedName>
</protein>
<reference evidence="9 10" key="1">
    <citation type="submission" date="2016-10" db="EMBL/GenBank/DDBJ databases">
        <authorList>
            <person name="de Groot N.N."/>
        </authorList>
    </citation>
    <scope>NUCLEOTIDE SEQUENCE [LARGE SCALE GENOMIC DNA]</scope>
    <source>
        <strain evidence="9 10">DSM 21799</strain>
    </source>
</reference>
<keyword evidence="5" id="KW-0238">DNA-binding</keyword>
<dbReference type="Gene3D" id="3.30.66.10">
    <property type="entry name" value="DNA topoisomerase I domain"/>
    <property type="match status" value="1"/>
</dbReference>
<dbReference type="GO" id="GO:0003917">
    <property type="term" value="F:DNA topoisomerase type I (single strand cut, ATP-independent) activity"/>
    <property type="evidence" value="ECO:0007669"/>
    <property type="project" value="UniProtKB-EC"/>
</dbReference>